<evidence type="ECO:0000256" key="2">
    <source>
        <dbReference type="ARBA" id="ARBA00022443"/>
    </source>
</evidence>
<accession>A0A498N6L4</accession>
<feature type="compositionally biased region" description="Basic and acidic residues" evidence="7">
    <location>
        <begin position="1139"/>
        <end position="1160"/>
    </location>
</feature>
<dbReference type="PROSITE" id="PS50831">
    <property type="entry name" value="SOHO"/>
    <property type="match status" value="1"/>
</dbReference>
<evidence type="ECO:0000256" key="7">
    <source>
        <dbReference type="SAM" id="MobiDB-lite"/>
    </source>
</evidence>
<dbReference type="InterPro" id="IPR001452">
    <property type="entry name" value="SH3_domain"/>
</dbReference>
<feature type="region of interest" description="Disordered" evidence="7">
    <location>
        <begin position="1734"/>
        <end position="1778"/>
    </location>
</feature>
<dbReference type="InterPro" id="IPR052446">
    <property type="entry name" value="B-cell_PI3K-Signaling_Adptrs"/>
</dbReference>
<feature type="domain" description="SoHo" evidence="9">
    <location>
        <begin position="847"/>
        <end position="904"/>
    </location>
</feature>
<feature type="region of interest" description="Disordered" evidence="7">
    <location>
        <begin position="897"/>
        <end position="967"/>
    </location>
</feature>
<dbReference type="PROSITE" id="PS50002">
    <property type="entry name" value="SH3"/>
    <property type="match status" value="3"/>
</dbReference>
<feature type="region of interest" description="Disordered" evidence="7">
    <location>
        <begin position="1126"/>
        <end position="1199"/>
    </location>
</feature>
<sequence length="2093" mass="234066">MTEQPGYSTMCEVLIVYASEAIEWAEYLLQILAASGNFLEGSVILCDVNEQIWMKNHELVGSSKCIMLLLSAALLDMQHDPEVQDTFRDLLQPPCKIVAFLCGISEWQVSTDYFEHWEHWRKLNSEDEPSVYVSTVLECIRSGSVNENHCENPYEIELEEEMNEFTLSEIPETLPDETEQTQTHVNIYIIMAKKIVDEGRLEVEFHSQYSIPQRVPGTLVNEYIVTVQSPDMPAGKVSLTLYKNESVVYSATLTYYTEMEEICRYLKKAMDPMQFMCQAFDITSKVTESLDNLLANSLEERMPLNGLQVFGISQIADNTPANHRNVELPTLLHFSAKYGLKKLTSLLMRCPGAMQAYSVMNKDGDYPNNLAEKSGFSNLRQFMDEYVETVDLGNIEESQNTSGTEEIYEDMFKASQDFITNFENEDIYESMRQLNPEIDDDLENALEDSNSETILRKFFEAQPDKSLQSLEHTSTNGQLPEMDDEDYHDLHADIYGDIEEDPYNPCSPDEIYDTVEPQSTPEIINRPPAPIPRPANLPEAEENTTYISKEPVRLVRDRDMSSNHAPFAGMKTPGQRQLISLQERVKVGELTVEEAVQEFKAWQFDQDKRWRSLRFQQEPPDIPLPPRPLRPVVDTPPVLPPPRVPPRVIERYVFKMAYTIPAHPPCRRTVSAVRVTPLRIMKSSPDLVPTELDPTRVCKGKGAVTLRATLVHIDDEDGTSQEPSKNSAKSGWLGAVNGDATETSPAERSVNNTGADLNSTRVSETPTKVDSPVSESQSQLTFCLDQPSAITSSAKVSSSYPPTSSVNPTIVLLQHSREAAAEQGSGPNRSPAVSQNKSSFETPADMEGKRMRLSEHSAVQAPRVPVRNTELSKDWYRNMFKQIHKVPETVEENPYRPTYIFPESNDRPLKTRDDRTSYSVEDVRAVPRSKSAVDMGSSRGQLPVPTRTSSLKPQRNEWEPPDKKVDTRKYRAEPKSIFDYEPGKSSVLKLERPTQDISPEDVDLENEPWYRFFSEMEFGKASAPSFSPLETSSDLQQYSACKAGNGEVEKKDSLSAGGQAGPECDRHIYKSVLEGGDIPLQGLRALNKRHPSTSSKVLATNALASQYKTKNSLSAAKACIPQILPSKFKPKLSPSTDESLERRTEPTHQRPKAHSCEDLHQGPYSSRDGDTTDADHRLNSACKGDGSPESRNLHKNGPVRSTAEFSTLYRNMHNIQRPSSVGSSPHGSVRCLASFFEKPGDDITLERTEIIPRDAVTFRVMEFERIIQRSNSVPTRSASMPILPSDPSPSHSPGPTCFLQSALSAETLVMPEPANTEDMNSEAQIHKEDASVSDECPNTSRTDFPLDLNEGRLEEKNSCVHDPAKESPSGEPTGHHHHDHFPFHTKQSKCKGTCPASYTRFTTILRHERQQANTQQEKKCTPPRNLLLMGPAPFSLRRSLHSQQAKKTCALSAMKPVTGDLISAKLKPLIPQRLSSLEVLERLSNGESSPCEGCNSDDLMDVEGSEASKDHSEDSDSSHPLSQGDHGENSDEAVRKRYGDKEKILEEQRRLKREQEEADTAARRHAGLVVTHQQFITNDRFGDLLVINEKEKRKTLERTPALARFDFRAESLKELPFQKGDIVYIYRQVDQNWFEGEHHGRVGIFPRSYVELLPPTEKAQPKKSVPVQVLEYGEAIARFNFTGDTAVEMSFRKGERITLIRRVDENWYEGKISGTNRQGIFPVTYIEVHKRPRVKNGVDYPDPPISHSPHRSTNASPQPIRNRLTTSPLPLPRSPRRSISPEVHAISNEWISLTVGGVSSSPPAAPTPPLPPLPSTLYRLGEYLPPSMSASPVPPISGSPYGISPMASPSTSPLPPPYPPRPCSATPFLTFTPPQGEDFLLSPPSPRLSRSLSPCGGAGLEGWLTGGNRLDQEFQEGDGAEIDRAGSLRKAPYSRNNSPAEPLRNDVEYYGRSSRSPVMLFDIQDNNMNANSFTEAVCNEIMNIAETSVRYCSTLSRPIDSAHRLLPPPSKHSLIISQQPLSQSSSPEPGRMSCGIFQALYNYMPQNDDELELQEGDLVNVMEKCDDGWFVGTSKRTKQFGTFPGNYVKAVNL</sequence>
<dbReference type="Gene3D" id="3.40.50.10140">
    <property type="entry name" value="Toll/interleukin-1 receptor homology (TIR) domain"/>
    <property type="match status" value="1"/>
</dbReference>
<dbReference type="CDD" id="cd11780">
    <property type="entry name" value="SH3_Sorbs_3"/>
    <property type="match status" value="1"/>
</dbReference>
<dbReference type="SMART" id="SM00326">
    <property type="entry name" value="SH3"/>
    <property type="match status" value="3"/>
</dbReference>
<dbReference type="SMART" id="SM00459">
    <property type="entry name" value="Sorb"/>
    <property type="match status" value="1"/>
</dbReference>
<dbReference type="GO" id="GO:0005102">
    <property type="term" value="F:signaling receptor binding"/>
    <property type="evidence" value="ECO:0007669"/>
    <property type="project" value="TreeGrafter"/>
</dbReference>
<feature type="compositionally biased region" description="Basic and acidic residues" evidence="7">
    <location>
        <begin position="904"/>
        <end position="925"/>
    </location>
</feature>
<protein>
    <submittedName>
        <fullName evidence="11">Sorbin and SH3 domain-containing 1-like isoform X1</fullName>
    </submittedName>
</protein>
<dbReference type="PANTHER" id="PTHR16267">
    <property type="entry name" value="BANK1/PIK3AP1 FAMILY MEMBER"/>
    <property type="match status" value="1"/>
</dbReference>
<dbReference type="Pfam" id="PF02208">
    <property type="entry name" value="Sorb"/>
    <property type="match status" value="1"/>
</dbReference>
<feature type="compositionally biased region" description="Basic and acidic residues" evidence="7">
    <location>
        <begin position="1167"/>
        <end position="1178"/>
    </location>
</feature>
<dbReference type="Pfam" id="PF14545">
    <property type="entry name" value="DBB"/>
    <property type="match status" value="1"/>
</dbReference>
<gene>
    <name evidence="11" type="ORF">ROHU_036382</name>
</gene>
<dbReference type="Pfam" id="PF00018">
    <property type="entry name" value="SH3_1"/>
    <property type="match status" value="1"/>
</dbReference>
<feature type="compositionally biased region" description="Basic and acidic residues" evidence="7">
    <location>
        <begin position="1349"/>
        <end position="1365"/>
    </location>
</feature>
<comment type="subcellular location">
    <subcellularLocation>
        <location evidence="1">Cell junction</location>
    </subcellularLocation>
</comment>
<dbReference type="GO" id="GO:0070161">
    <property type="term" value="C:anchoring junction"/>
    <property type="evidence" value="ECO:0007669"/>
    <property type="project" value="UniProtKB-SubCell"/>
</dbReference>
<feature type="region of interest" description="Disordered" evidence="7">
    <location>
        <begin position="818"/>
        <end position="845"/>
    </location>
</feature>
<keyword evidence="5" id="KW-0965">Cell junction</keyword>
<feature type="region of interest" description="Disordered" evidence="7">
    <location>
        <begin position="1316"/>
        <end position="1386"/>
    </location>
</feature>
<feature type="compositionally biased region" description="Basic and acidic residues" evidence="7">
    <location>
        <begin position="1525"/>
        <end position="1540"/>
    </location>
</feature>
<feature type="domain" description="SH3" evidence="8">
    <location>
        <begin position="2032"/>
        <end position="2093"/>
    </location>
</feature>
<feature type="domain" description="SH3" evidence="8">
    <location>
        <begin position="1596"/>
        <end position="1655"/>
    </location>
</feature>
<dbReference type="PROSITE" id="PS51376">
    <property type="entry name" value="DBB"/>
    <property type="match status" value="1"/>
</dbReference>
<name>A0A498N6L4_LABRO</name>
<dbReference type="Proteomes" id="UP000290572">
    <property type="component" value="Unassembled WGS sequence"/>
</dbReference>
<comment type="caution">
    <text evidence="11">The sequence shown here is derived from an EMBL/GenBank/DDBJ whole genome shotgun (WGS) entry which is preliminary data.</text>
</comment>
<keyword evidence="2 6" id="KW-0728">SH3 domain</keyword>
<evidence type="ECO:0000256" key="1">
    <source>
        <dbReference type="ARBA" id="ARBA00004282"/>
    </source>
</evidence>
<feature type="compositionally biased region" description="Basic and acidic residues" evidence="7">
    <location>
        <begin position="954"/>
        <end position="967"/>
    </location>
</feature>
<evidence type="ECO:0000256" key="3">
    <source>
        <dbReference type="ARBA" id="ARBA00022553"/>
    </source>
</evidence>
<evidence type="ECO:0000259" key="8">
    <source>
        <dbReference type="PROSITE" id="PS50002"/>
    </source>
</evidence>
<reference evidence="11 12" key="1">
    <citation type="submission" date="2018-03" db="EMBL/GenBank/DDBJ databases">
        <title>Draft genome sequence of Rohu Carp (Labeo rohita).</title>
        <authorList>
            <person name="Das P."/>
            <person name="Kushwaha B."/>
            <person name="Joshi C.G."/>
            <person name="Kumar D."/>
            <person name="Nagpure N.S."/>
            <person name="Sahoo L."/>
            <person name="Das S.P."/>
            <person name="Bit A."/>
            <person name="Patnaik S."/>
            <person name="Meher P.K."/>
            <person name="Jayasankar P."/>
            <person name="Koringa P.G."/>
            <person name="Patel N.V."/>
            <person name="Hinsu A.T."/>
            <person name="Kumar R."/>
            <person name="Pandey M."/>
            <person name="Agarwal S."/>
            <person name="Srivastava S."/>
            <person name="Singh M."/>
            <person name="Iquebal M.A."/>
            <person name="Jaiswal S."/>
            <person name="Angadi U.B."/>
            <person name="Kumar N."/>
            <person name="Raza M."/>
            <person name="Shah T.M."/>
            <person name="Rai A."/>
            <person name="Jena J.K."/>
        </authorList>
    </citation>
    <scope>NUCLEOTIDE SEQUENCE [LARGE SCALE GENOMIC DNA]</scope>
    <source>
        <strain evidence="11">DASCIFA01</strain>
        <tissue evidence="11">Testis</tissue>
    </source>
</reference>
<keyword evidence="3" id="KW-0597">Phosphoprotein</keyword>
<dbReference type="GO" id="GO:0005829">
    <property type="term" value="C:cytosol"/>
    <property type="evidence" value="ECO:0007669"/>
    <property type="project" value="TreeGrafter"/>
</dbReference>
<feature type="region of interest" description="Disordered" evidence="7">
    <location>
        <begin position="1272"/>
        <end position="1296"/>
    </location>
</feature>
<feature type="compositionally biased region" description="Polar residues" evidence="7">
    <location>
        <begin position="720"/>
        <end position="729"/>
    </location>
</feature>
<keyword evidence="13" id="KW-1267">Proteomics identification</keyword>
<dbReference type="Pfam" id="PF14604">
    <property type="entry name" value="SH3_9"/>
    <property type="match status" value="2"/>
</dbReference>
<dbReference type="FunFam" id="2.30.30.40:FF:000001">
    <property type="entry name" value="Sorbin and SH3 domain-containing protein 1 isoform 2"/>
    <property type="match status" value="1"/>
</dbReference>
<dbReference type="InterPro" id="IPR035897">
    <property type="entry name" value="Toll_tir_struct_dom_sf"/>
</dbReference>
<dbReference type="SMART" id="SM01282">
    <property type="entry name" value="DBB"/>
    <property type="match status" value="1"/>
</dbReference>
<proteinExistence type="evidence at protein level"/>
<evidence type="ECO:0000256" key="4">
    <source>
        <dbReference type="ARBA" id="ARBA00022737"/>
    </source>
</evidence>
<feature type="domain" description="DBB" evidence="10">
    <location>
        <begin position="173"/>
        <end position="310"/>
    </location>
</feature>
<dbReference type="GO" id="GO:0036312">
    <property type="term" value="F:phosphatidylinositol 3-kinase regulatory subunit binding"/>
    <property type="evidence" value="ECO:0007669"/>
    <property type="project" value="TreeGrafter"/>
</dbReference>
<evidence type="ECO:0000313" key="11">
    <source>
        <dbReference type="EMBL" id="RXN27853.1"/>
    </source>
</evidence>
<feature type="compositionally biased region" description="Polar residues" evidence="7">
    <location>
        <begin position="740"/>
        <end position="779"/>
    </location>
</feature>
<feature type="compositionally biased region" description="Polar residues" evidence="7">
    <location>
        <begin position="825"/>
        <end position="841"/>
    </location>
</feature>
<dbReference type="SUPFAM" id="SSF50044">
    <property type="entry name" value="SH3-domain"/>
    <property type="match status" value="3"/>
</dbReference>
<organism evidence="11 12">
    <name type="scientific">Labeo rohita</name>
    <name type="common">Indian major carp</name>
    <name type="synonym">Cyprinus rohita</name>
    <dbReference type="NCBI Taxonomy" id="84645"/>
    <lineage>
        <taxon>Eukaryota</taxon>
        <taxon>Metazoa</taxon>
        <taxon>Chordata</taxon>
        <taxon>Craniata</taxon>
        <taxon>Vertebrata</taxon>
        <taxon>Euteleostomi</taxon>
        <taxon>Actinopterygii</taxon>
        <taxon>Neopterygii</taxon>
        <taxon>Teleostei</taxon>
        <taxon>Ostariophysi</taxon>
        <taxon>Cypriniformes</taxon>
        <taxon>Cyprinidae</taxon>
        <taxon>Labeoninae</taxon>
        <taxon>Labeonini</taxon>
        <taxon>Labeo</taxon>
    </lineage>
</organism>
<dbReference type="InterPro" id="IPR003127">
    <property type="entry name" value="SoHo_dom"/>
</dbReference>
<evidence type="ECO:0000256" key="5">
    <source>
        <dbReference type="ARBA" id="ARBA00022949"/>
    </source>
</evidence>
<evidence type="ECO:0000259" key="9">
    <source>
        <dbReference type="PROSITE" id="PS50831"/>
    </source>
</evidence>
<dbReference type="FunFam" id="2.30.30.40:FF:000004">
    <property type="entry name" value="Sorbin and SH3 domain-containing protein 1 isoform 2"/>
    <property type="match status" value="1"/>
</dbReference>
<keyword evidence="4" id="KW-0677">Repeat</keyword>
<evidence type="ECO:0000256" key="6">
    <source>
        <dbReference type="PROSITE-ProRule" id="PRU00192"/>
    </source>
</evidence>
<evidence type="ECO:0007829" key="13">
    <source>
        <dbReference type="PeptideAtlas" id="A0A498N6L4"/>
    </source>
</evidence>
<dbReference type="STRING" id="84645.A0A498N6L4"/>
<dbReference type="PANTHER" id="PTHR16267:SF12">
    <property type="entry name" value="PHOSPHOINOSITIDE 3-KINASE ADAPTER PROTEIN 1"/>
    <property type="match status" value="1"/>
</dbReference>
<feature type="domain" description="SH3" evidence="8">
    <location>
        <begin position="1670"/>
        <end position="1731"/>
    </location>
</feature>
<feature type="region of interest" description="Disordered" evidence="7">
    <location>
        <begin position="714"/>
        <end position="779"/>
    </location>
</feature>
<dbReference type="InterPro" id="IPR017893">
    <property type="entry name" value="DBB_domain"/>
</dbReference>
<keyword evidence="12" id="KW-1185">Reference proteome</keyword>
<dbReference type="InterPro" id="IPR036028">
    <property type="entry name" value="SH3-like_dom_sf"/>
</dbReference>
<evidence type="ECO:0000259" key="10">
    <source>
        <dbReference type="PROSITE" id="PS51376"/>
    </source>
</evidence>
<feature type="region of interest" description="Disordered" evidence="7">
    <location>
        <begin position="1485"/>
        <end position="1540"/>
    </location>
</feature>
<feature type="compositionally biased region" description="Basic and acidic residues" evidence="7">
    <location>
        <begin position="1506"/>
        <end position="1517"/>
    </location>
</feature>
<dbReference type="Pfam" id="PF18567">
    <property type="entry name" value="TIR_3"/>
    <property type="match status" value="1"/>
</dbReference>
<dbReference type="InterPro" id="IPR041340">
    <property type="entry name" value="PIK3AP1_TIR"/>
</dbReference>
<evidence type="ECO:0000313" key="12">
    <source>
        <dbReference type="Proteomes" id="UP000290572"/>
    </source>
</evidence>
<dbReference type="EMBL" id="QBIY01011962">
    <property type="protein sequence ID" value="RXN27853.1"/>
    <property type="molecule type" value="Genomic_DNA"/>
</dbReference>
<dbReference type="Gene3D" id="2.30.30.40">
    <property type="entry name" value="SH3 Domains"/>
    <property type="match status" value="3"/>
</dbReference>